<dbReference type="AlphaFoldDB" id="A0A975J168"/>
<keyword evidence="6 8" id="KW-0472">Membrane</keyword>
<keyword evidence="7" id="KW-0653">Protein transport</keyword>
<dbReference type="EMBL" id="CP073100">
    <property type="protein sequence ID" value="QUE52097.1"/>
    <property type="molecule type" value="Genomic_DNA"/>
</dbReference>
<keyword evidence="3" id="KW-1003">Cell membrane</keyword>
<evidence type="ECO:0000256" key="4">
    <source>
        <dbReference type="ARBA" id="ARBA00022692"/>
    </source>
</evidence>
<dbReference type="InterPro" id="IPR003400">
    <property type="entry name" value="ExbD"/>
</dbReference>
<dbReference type="Pfam" id="PF02472">
    <property type="entry name" value="ExbD"/>
    <property type="match status" value="1"/>
</dbReference>
<sequence>MKHHSKRRSANEASPGFQIAPMIDVVFVIMLFFMVMAGALQKEVRQFTRLPMVIPDPKDAPPIELSIRIDGDGQVLLNDDPVDGPGEGSLPLLADQLHLIKTGTEDVSVAIQAEDDVRYQRIMDVLDAVGLANIRNVTFVAGAE</sequence>
<gene>
    <name evidence="9" type="ORF">KBB96_04210</name>
</gene>
<comment type="similarity">
    <text evidence="2 7">Belongs to the ExbD/TolR family.</text>
</comment>
<dbReference type="KEGG" id="lamb:KBB96_04210"/>
<keyword evidence="7" id="KW-0813">Transport</keyword>
<name>A0A975J168_9BACT</name>
<dbReference type="Gene3D" id="3.30.420.270">
    <property type="match status" value="1"/>
</dbReference>
<evidence type="ECO:0000256" key="3">
    <source>
        <dbReference type="ARBA" id="ARBA00022475"/>
    </source>
</evidence>
<protein>
    <submittedName>
        <fullName evidence="9">Biopolymer transporter ExbD</fullName>
    </submittedName>
</protein>
<proteinExistence type="inferred from homology"/>
<evidence type="ECO:0000313" key="9">
    <source>
        <dbReference type="EMBL" id="QUE52097.1"/>
    </source>
</evidence>
<accession>A0A975J168</accession>
<evidence type="ECO:0000313" key="10">
    <source>
        <dbReference type="Proteomes" id="UP000676169"/>
    </source>
</evidence>
<dbReference type="PANTHER" id="PTHR30558:SF3">
    <property type="entry name" value="BIOPOLYMER TRANSPORT PROTEIN EXBD-RELATED"/>
    <property type="match status" value="1"/>
</dbReference>
<dbReference type="Proteomes" id="UP000676169">
    <property type="component" value="Chromosome"/>
</dbReference>
<evidence type="ECO:0000256" key="1">
    <source>
        <dbReference type="ARBA" id="ARBA00004162"/>
    </source>
</evidence>
<keyword evidence="5 8" id="KW-1133">Transmembrane helix</keyword>
<keyword evidence="10" id="KW-1185">Reference proteome</keyword>
<dbReference type="PANTHER" id="PTHR30558">
    <property type="entry name" value="EXBD MEMBRANE COMPONENT OF PMF-DRIVEN MACROMOLECULE IMPORT SYSTEM"/>
    <property type="match status" value="1"/>
</dbReference>
<evidence type="ECO:0000256" key="7">
    <source>
        <dbReference type="RuleBase" id="RU003879"/>
    </source>
</evidence>
<organism evidence="9 10">
    <name type="scientific">Luteolibacter ambystomatis</name>
    <dbReference type="NCBI Taxonomy" id="2824561"/>
    <lineage>
        <taxon>Bacteria</taxon>
        <taxon>Pseudomonadati</taxon>
        <taxon>Verrucomicrobiota</taxon>
        <taxon>Verrucomicrobiia</taxon>
        <taxon>Verrucomicrobiales</taxon>
        <taxon>Verrucomicrobiaceae</taxon>
        <taxon>Luteolibacter</taxon>
    </lineage>
</organism>
<dbReference type="RefSeq" id="WP_211632647.1">
    <property type="nucleotide sequence ID" value="NZ_CP073100.1"/>
</dbReference>
<evidence type="ECO:0000256" key="2">
    <source>
        <dbReference type="ARBA" id="ARBA00005811"/>
    </source>
</evidence>
<dbReference type="GO" id="GO:0005886">
    <property type="term" value="C:plasma membrane"/>
    <property type="evidence" value="ECO:0007669"/>
    <property type="project" value="UniProtKB-SubCell"/>
</dbReference>
<dbReference type="GO" id="GO:0015031">
    <property type="term" value="P:protein transport"/>
    <property type="evidence" value="ECO:0007669"/>
    <property type="project" value="UniProtKB-KW"/>
</dbReference>
<evidence type="ECO:0000256" key="8">
    <source>
        <dbReference type="SAM" id="Phobius"/>
    </source>
</evidence>
<keyword evidence="4 7" id="KW-0812">Transmembrane</keyword>
<evidence type="ECO:0000256" key="6">
    <source>
        <dbReference type="ARBA" id="ARBA00023136"/>
    </source>
</evidence>
<comment type="subcellular location">
    <subcellularLocation>
        <location evidence="1">Cell membrane</location>
        <topology evidence="1">Single-pass membrane protein</topology>
    </subcellularLocation>
    <subcellularLocation>
        <location evidence="7">Cell membrane</location>
        <topology evidence="7">Single-pass type II membrane protein</topology>
    </subcellularLocation>
</comment>
<feature type="transmembrane region" description="Helical" evidence="8">
    <location>
        <begin position="20"/>
        <end position="40"/>
    </location>
</feature>
<reference evidence="9" key="1">
    <citation type="submission" date="2021-04" db="EMBL/GenBank/DDBJ databases">
        <title>Luteolibacter sp. 32A isolated from the skin of an Anderson's salamander (Ambystoma andersonii).</title>
        <authorList>
            <person name="Spergser J."/>
            <person name="Busse H.-J."/>
        </authorList>
    </citation>
    <scope>NUCLEOTIDE SEQUENCE</scope>
    <source>
        <strain evidence="9">32A</strain>
    </source>
</reference>
<dbReference type="GO" id="GO:0022857">
    <property type="term" value="F:transmembrane transporter activity"/>
    <property type="evidence" value="ECO:0007669"/>
    <property type="project" value="InterPro"/>
</dbReference>
<evidence type="ECO:0000256" key="5">
    <source>
        <dbReference type="ARBA" id="ARBA00022989"/>
    </source>
</evidence>